<evidence type="ECO:0000313" key="2">
    <source>
        <dbReference type="EMBL" id="CDW84043.1"/>
    </source>
</evidence>
<evidence type="ECO:0000256" key="1">
    <source>
        <dbReference type="SAM" id="MobiDB-lite"/>
    </source>
</evidence>
<dbReference type="Proteomes" id="UP000039865">
    <property type="component" value="Unassembled WGS sequence"/>
</dbReference>
<sequence length="97" mass="10715">MDKKDIMRQYTSAKGASASKKSFSVNIPGLDTLKKNLEKTSTKQVVDLVLFSAGIYLMYRFGKSVADSLDSQMPTEKSMMDMMKQMQGPPGMPPAPM</sequence>
<proteinExistence type="predicted"/>
<dbReference type="InParanoid" id="A0A078AT43"/>
<accession>A0A078AT43</accession>
<keyword evidence="3" id="KW-1185">Reference proteome</keyword>
<protein>
    <submittedName>
        <fullName evidence="2">Uncharacterized protein</fullName>
    </submittedName>
</protein>
<name>A0A078AT43_STYLE</name>
<gene>
    <name evidence="2" type="primary">Contig17809.g18940</name>
    <name evidence="2" type="ORF">STYLEM_13100</name>
</gene>
<dbReference type="EMBL" id="CCKQ01012423">
    <property type="protein sequence ID" value="CDW84043.1"/>
    <property type="molecule type" value="Genomic_DNA"/>
</dbReference>
<feature type="region of interest" description="Disordered" evidence="1">
    <location>
        <begin position="1"/>
        <end position="20"/>
    </location>
</feature>
<dbReference type="AlphaFoldDB" id="A0A078AT43"/>
<reference evidence="2 3" key="1">
    <citation type="submission" date="2014-06" db="EMBL/GenBank/DDBJ databases">
        <authorList>
            <person name="Swart Estienne"/>
        </authorList>
    </citation>
    <scope>NUCLEOTIDE SEQUENCE [LARGE SCALE GENOMIC DNA]</scope>
    <source>
        <strain evidence="2 3">130c</strain>
    </source>
</reference>
<organism evidence="2 3">
    <name type="scientific">Stylonychia lemnae</name>
    <name type="common">Ciliate</name>
    <dbReference type="NCBI Taxonomy" id="5949"/>
    <lineage>
        <taxon>Eukaryota</taxon>
        <taxon>Sar</taxon>
        <taxon>Alveolata</taxon>
        <taxon>Ciliophora</taxon>
        <taxon>Intramacronucleata</taxon>
        <taxon>Spirotrichea</taxon>
        <taxon>Stichotrichia</taxon>
        <taxon>Sporadotrichida</taxon>
        <taxon>Oxytrichidae</taxon>
        <taxon>Stylonychinae</taxon>
        <taxon>Stylonychia</taxon>
    </lineage>
</organism>
<evidence type="ECO:0000313" key="3">
    <source>
        <dbReference type="Proteomes" id="UP000039865"/>
    </source>
</evidence>